<evidence type="ECO:0000313" key="12">
    <source>
        <dbReference type="EMBL" id="OCX68891.1"/>
    </source>
</evidence>
<gene>
    <name evidence="9" type="primary">atpC</name>
    <name evidence="12" type="ORF">A6M23_16735</name>
</gene>
<evidence type="ECO:0000259" key="11">
    <source>
        <dbReference type="Pfam" id="PF02823"/>
    </source>
</evidence>
<evidence type="ECO:0000256" key="1">
    <source>
        <dbReference type="ARBA" id="ARBA00003543"/>
    </source>
</evidence>
<evidence type="ECO:0000256" key="5">
    <source>
        <dbReference type="ARBA" id="ARBA00023065"/>
    </source>
</evidence>
<feature type="domain" description="ATP synthase F1 complex delta/epsilon subunit N-terminal" evidence="11">
    <location>
        <begin position="8"/>
        <end position="86"/>
    </location>
</feature>
<evidence type="ECO:0000256" key="8">
    <source>
        <dbReference type="ARBA" id="ARBA00023310"/>
    </source>
</evidence>
<keyword evidence="5 9" id="KW-0406">Ion transport</keyword>
<dbReference type="PANTHER" id="PTHR13822">
    <property type="entry name" value="ATP SYNTHASE DELTA/EPSILON CHAIN"/>
    <property type="match status" value="1"/>
</dbReference>
<dbReference type="GeneID" id="60696372"/>
<keyword evidence="4 9" id="KW-0813">Transport</keyword>
<evidence type="ECO:0000256" key="6">
    <source>
        <dbReference type="ARBA" id="ARBA00023136"/>
    </source>
</evidence>
<dbReference type="Gene3D" id="2.60.15.10">
    <property type="entry name" value="F0F1 ATP synthase delta/epsilon subunit, N-terminal"/>
    <property type="match status" value="1"/>
</dbReference>
<dbReference type="PANTHER" id="PTHR13822:SF10">
    <property type="entry name" value="ATP SYNTHASE EPSILON CHAIN, CHLOROPLASTIC"/>
    <property type="match status" value="1"/>
</dbReference>
<evidence type="ECO:0000256" key="3">
    <source>
        <dbReference type="ARBA" id="ARBA00005712"/>
    </source>
</evidence>
<dbReference type="GO" id="GO:0046933">
    <property type="term" value="F:proton-transporting ATP synthase activity, rotational mechanism"/>
    <property type="evidence" value="ECO:0007669"/>
    <property type="project" value="UniProtKB-UniRule"/>
</dbReference>
<dbReference type="InterPro" id="IPR020546">
    <property type="entry name" value="ATP_synth_F1_dsu/esu_N"/>
</dbReference>
<comment type="function">
    <text evidence="1 9">Produces ATP from ADP in the presence of a proton gradient across the membrane.</text>
</comment>
<protein>
    <recommendedName>
        <fullName evidence="9">ATP synthase epsilon chain</fullName>
    </recommendedName>
    <alternativeName>
        <fullName evidence="9">ATP synthase F1 sector epsilon subunit</fullName>
    </alternativeName>
    <alternativeName>
        <fullName evidence="9">F-ATPase epsilon subunit</fullName>
    </alternativeName>
</protein>
<organism evidence="12 13">
    <name type="scientific">Acidithiobacillus thiooxidans</name>
    <name type="common">Thiobacillus thiooxidans</name>
    <dbReference type="NCBI Taxonomy" id="930"/>
    <lineage>
        <taxon>Bacteria</taxon>
        <taxon>Pseudomonadati</taxon>
        <taxon>Pseudomonadota</taxon>
        <taxon>Acidithiobacillia</taxon>
        <taxon>Acidithiobacillales</taxon>
        <taxon>Acidithiobacillaceae</taxon>
        <taxon>Acidithiobacillus</taxon>
    </lineage>
</organism>
<dbReference type="GO" id="GO:0005886">
    <property type="term" value="C:plasma membrane"/>
    <property type="evidence" value="ECO:0007669"/>
    <property type="project" value="UniProtKB-SubCell"/>
</dbReference>
<keyword evidence="6 9" id="KW-0472">Membrane</keyword>
<evidence type="ECO:0000256" key="7">
    <source>
        <dbReference type="ARBA" id="ARBA00023196"/>
    </source>
</evidence>
<sequence>MIAKSRHFQLQIVDVHGEIYTGLATFVVVPGELGELGILAGHAPLISILRAGELRITPFDGPPEILFIEGGMVEVQHETVTVLANNGLRVSDIDPKLSQNRISAAERILKERKASEMDFVAAELALQSELAKLRAFQKYQQASQGNEKLEYDWERPPLEGVPEINVQTLED</sequence>
<keyword evidence="13" id="KW-1185">Reference proteome</keyword>
<dbReference type="Pfam" id="PF02823">
    <property type="entry name" value="ATP-synt_DE_N"/>
    <property type="match status" value="1"/>
</dbReference>
<dbReference type="GO" id="GO:0012505">
    <property type="term" value="C:endomembrane system"/>
    <property type="evidence" value="ECO:0007669"/>
    <property type="project" value="UniProtKB-SubCell"/>
</dbReference>
<comment type="caution">
    <text evidence="12">The sequence shown here is derived from an EMBL/GenBank/DDBJ whole genome shotgun (WGS) entry which is preliminary data.</text>
</comment>
<dbReference type="InterPro" id="IPR001469">
    <property type="entry name" value="ATP_synth_F1_dsu/esu"/>
</dbReference>
<comment type="subunit">
    <text evidence="9 10">F-type ATPases have 2 components, CF(1) - the catalytic core - and CF(0) - the membrane proton channel. CF(1) has five subunits: alpha(3), beta(3), gamma(1), delta(1), epsilon(1). CF(0) has three main subunits: a, b and c.</text>
</comment>
<dbReference type="InterPro" id="IPR036771">
    <property type="entry name" value="ATPsynth_dsu/esu_N"/>
</dbReference>
<evidence type="ECO:0000256" key="4">
    <source>
        <dbReference type="ARBA" id="ARBA00022448"/>
    </source>
</evidence>
<dbReference type="HAMAP" id="MF_00530">
    <property type="entry name" value="ATP_synth_epsil_bac"/>
    <property type="match status" value="1"/>
</dbReference>
<dbReference type="NCBIfam" id="TIGR01216">
    <property type="entry name" value="ATP_synt_epsi"/>
    <property type="match status" value="1"/>
</dbReference>
<keyword evidence="9" id="KW-1003">Cell membrane</keyword>
<dbReference type="GO" id="GO:0045259">
    <property type="term" value="C:proton-transporting ATP synthase complex"/>
    <property type="evidence" value="ECO:0007669"/>
    <property type="project" value="UniProtKB-KW"/>
</dbReference>
<evidence type="ECO:0000313" key="13">
    <source>
        <dbReference type="Proteomes" id="UP000095008"/>
    </source>
</evidence>
<dbReference type="GO" id="GO:0005524">
    <property type="term" value="F:ATP binding"/>
    <property type="evidence" value="ECO:0007669"/>
    <property type="project" value="UniProtKB-UniRule"/>
</dbReference>
<proteinExistence type="inferred from homology"/>
<evidence type="ECO:0000256" key="9">
    <source>
        <dbReference type="HAMAP-Rule" id="MF_00530"/>
    </source>
</evidence>
<keyword evidence="8 9" id="KW-0066">ATP synthesis</keyword>
<comment type="subcellular location">
    <subcellularLocation>
        <location evidence="9">Cell membrane</location>
        <topology evidence="9">Peripheral membrane protein</topology>
    </subcellularLocation>
    <subcellularLocation>
        <location evidence="2">Endomembrane system</location>
        <topology evidence="2">Peripheral membrane protein</topology>
    </subcellularLocation>
</comment>
<comment type="similarity">
    <text evidence="3 9 10">Belongs to the ATPase epsilon chain family.</text>
</comment>
<evidence type="ECO:0000256" key="10">
    <source>
        <dbReference type="RuleBase" id="RU003656"/>
    </source>
</evidence>
<reference evidence="12" key="1">
    <citation type="journal article" date="2016" name="Int. J. Mol. Sci.">
        <title>Comparative genomics of the extreme acidophile Acidithiobacillus thiooxidans reveals intraspecific divergence and niche adaptation.</title>
        <authorList>
            <person name="Zhang X."/>
            <person name="Feng X."/>
            <person name="Tao J."/>
            <person name="Ma L."/>
            <person name="Xiao Y."/>
            <person name="Liang Y."/>
            <person name="Liu X."/>
            <person name="Yin H."/>
        </authorList>
    </citation>
    <scope>NUCLEOTIDE SEQUENCE [LARGE SCALE GENOMIC DNA]</scope>
    <source>
        <strain evidence="12">DXS-W</strain>
    </source>
</reference>
<dbReference type="Proteomes" id="UP000095008">
    <property type="component" value="Unassembled WGS sequence"/>
</dbReference>
<dbReference type="EMBL" id="LWRY01000244">
    <property type="protein sequence ID" value="OCX68891.1"/>
    <property type="molecule type" value="Genomic_DNA"/>
</dbReference>
<dbReference type="SUPFAM" id="SSF51344">
    <property type="entry name" value="Epsilon subunit of F1F0-ATP synthase N-terminal domain"/>
    <property type="match status" value="1"/>
</dbReference>
<accession>A0A1C2IWR1</accession>
<dbReference type="CDD" id="cd12152">
    <property type="entry name" value="F1-ATPase_delta"/>
    <property type="match status" value="1"/>
</dbReference>
<dbReference type="OrthoDB" id="272739at2"/>
<evidence type="ECO:0000256" key="2">
    <source>
        <dbReference type="ARBA" id="ARBA00004184"/>
    </source>
</evidence>
<dbReference type="RefSeq" id="WP_010638887.1">
    <property type="nucleotide sequence ID" value="NZ_DAIAWO010000101.1"/>
</dbReference>
<keyword evidence="7 9" id="KW-0139">CF(1)</keyword>
<name>A0A1C2IWR1_ACITH</name>
<keyword evidence="9" id="KW-0375">Hydrogen ion transport</keyword>
<dbReference type="AlphaFoldDB" id="A0A1C2IWR1"/>